<dbReference type="EMBL" id="CP001643">
    <property type="protein sequence ID" value="ACU84699.1"/>
    <property type="molecule type" value="Genomic_DNA"/>
</dbReference>
<keyword evidence="1" id="KW-1133">Transmembrane helix</keyword>
<dbReference type="KEGG" id="bfa:Bfae_08450"/>
<feature type="domain" description="Low molecular weight protein antigen 6 PH" evidence="2">
    <location>
        <begin position="67"/>
        <end position="123"/>
    </location>
</feature>
<dbReference type="InterPro" id="IPR019692">
    <property type="entry name" value="CFP-6_PH"/>
</dbReference>
<keyword evidence="1" id="KW-0472">Membrane</keyword>
<dbReference type="PATRIC" id="fig|446465.5.peg.838"/>
<evidence type="ECO:0000313" key="3">
    <source>
        <dbReference type="EMBL" id="ACU84699.1"/>
    </source>
</evidence>
<dbReference type="OrthoDB" id="4793051at2"/>
<evidence type="ECO:0000259" key="2">
    <source>
        <dbReference type="Pfam" id="PF10756"/>
    </source>
</evidence>
<feature type="transmembrane region" description="Helical" evidence="1">
    <location>
        <begin position="48"/>
        <end position="67"/>
    </location>
</feature>
<feature type="transmembrane region" description="Helical" evidence="1">
    <location>
        <begin position="21"/>
        <end position="42"/>
    </location>
</feature>
<dbReference type="AlphaFoldDB" id="C7MAE1"/>
<keyword evidence="1" id="KW-0812">Transmembrane</keyword>
<sequence>MTRPAGASRREGSTHIRPAGALVLCLIVWVFCAATIVESFWVLGVHGWRYAVLPLVASTVVWALLWMPRVVVRPERLEVRNVLITHVVPYALIEDVRLGAMLRIVLAPRVEGGTPEVLTAWNAPGVGKDRPLDRVARGGVRRSPREAAGLERASWSERLVRDQRSSPSAAVVEAWRRNADHAGSGADAEVTRHLNVEVMCAVGASMLLLLVRVLS</sequence>
<keyword evidence="4" id="KW-1185">Reference proteome</keyword>
<reference evidence="3 4" key="1">
    <citation type="journal article" date="2009" name="Stand. Genomic Sci.">
        <title>Complete genome sequence of Brachybacterium faecium type strain (Schefferle 6-10).</title>
        <authorList>
            <person name="Lapidus A."/>
            <person name="Pukall R."/>
            <person name="Labuttii K."/>
            <person name="Copeland A."/>
            <person name="Del Rio T.G."/>
            <person name="Nolan M."/>
            <person name="Chen F."/>
            <person name="Lucas S."/>
            <person name="Tice H."/>
            <person name="Cheng J.F."/>
            <person name="Bruce D."/>
            <person name="Goodwin L."/>
            <person name="Pitluck S."/>
            <person name="Rohde M."/>
            <person name="Goker M."/>
            <person name="Pati A."/>
            <person name="Ivanova N."/>
            <person name="Mavrommatis K."/>
            <person name="Chen A."/>
            <person name="Palaniappan K."/>
            <person name="D'haeseleer P."/>
            <person name="Chain P."/>
            <person name="Bristow J."/>
            <person name="Eisen J.A."/>
            <person name="Markowitz V."/>
            <person name="Hugenholtz P."/>
            <person name="Kyrpides N.C."/>
            <person name="Klenk H.P."/>
        </authorList>
    </citation>
    <scope>NUCLEOTIDE SEQUENCE [LARGE SCALE GENOMIC DNA]</scope>
    <source>
        <strain evidence="4">ATCC 43885 / DSM 4810 / JCM 11609 / LMG 19847 / NBRC 14762 / NCIMB 9860 / 6-10</strain>
    </source>
</reference>
<dbReference type="eggNOG" id="ENOG5031DZV">
    <property type="taxonomic scope" value="Bacteria"/>
</dbReference>
<organism evidence="3 4">
    <name type="scientific">Brachybacterium faecium (strain ATCC 43885 / DSM 4810 / JCM 11609 / LMG 19847 / NBRC 14762 / NCIMB 9860 / 6-10)</name>
    <dbReference type="NCBI Taxonomy" id="446465"/>
    <lineage>
        <taxon>Bacteria</taxon>
        <taxon>Bacillati</taxon>
        <taxon>Actinomycetota</taxon>
        <taxon>Actinomycetes</taxon>
        <taxon>Micrococcales</taxon>
        <taxon>Dermabacteraceae</taxon>
        <taxon>Brachybacterium</taxon>
    </lineage>
</organism>
<proteinExistence type="predicted"/>
<dbReference type="HOGENOM" id="CLU_1281134_0_0_11"/>
<accession>C7MAE1</accession>
<gene>
    <name evidence="3" type="ordered locus">Bfae_08450</name>
</gene>
<evidence type="ECO:0000313" key="4">
    <source>
        <dbReference type="Proteomes" id="UP000001919"/>
    </source>
</evidence>
<protein>
    <recommendedName>
        <fullName evidence="2">Low molecular weight protein antigen 6 PH domain-containing protein</fullName>
    </recommendedName>
</protein>
<dbReference type="Pfam" id="PF10756">
    <property type="entry name" value="bPH_6"/>
    <property type="match status" value="1"/>
</dbReference>
<evidence type="ECO:0000256" key="1">
    <source>
        <dbReference type="SAM" id="Phobius"/>
    </source>
</evidence>
<dbReference type="Proteomes" id="UP000001919">
    <property type="component" value="Chromosome"/>
</dbReference>
<name>C7MAE1_BRAFD</name>